<dbReference type="Pfam" id="PF11127">
    <property type="entry name" value="YgaP-like_TM"/>
    <property type="match status" value="1"/>
</dbReference>
<gene>
    <name evidence="3" type="ORF">EHS15_02435</name>
</gene>
<keyword evidence="1" id="KW-1133">Transmembrane helix</keyword>
<dbReference type="EMBL" id="RQHW01000008">
    <property type="protein sequence ID" value="TGN20735.1"/>
    <property type="molecule type" value="Genomic_DNA"/>
</dbReference>
<feature type="transmembrane region" description="Helical" evidence="1">
    <location>
        <begin position="14"/>
        <end position="33"/>
    </location>
</feature>
<keyword evidence="1" id="KW-0812">Transmembrane</keyword>
<feature type="domain" description="Inner membrane protein YgaP-like transmembrane" evidence="2">
    <location>
        <begin position="11"/>
        <end position="65"/>
    </location>
</feature>
<keyword evidence="1" id="KW-0472">Membrane</keyword>
<dbReference type="RefSeq" id="WP_135758950.1">
    <property type="nucleotide sequence ID" value="NZ_RQHW01000008.1"/>
</dbReference>
<evidence type="ECO:0000313" key="4">
    <source>
        <dbReference type="Proteomes" id="UP000298058"/>
    </source>
</evidence>
<protein>
    <submittedName>
        <fullName evidence="3">DUF2892 domain-containing protein</fullName>
    </submittedName>
</protein>
<sequence length="72" mass="8075">MYIASTKVWHLERVLFLIAGAIGLIGLGLGLYLSQWWFLLNLLVGFNLILFSFTGFCPMAVILAKLGFEPKK</sequence>
<proteinExistence type="predicted"/>
<comment type="caution">
    <text evidence="3">The sequence shown here is derived from an EMBL/GenBank/DDBJ whole genome shotgun (WGS) entry which is preliminary data.</text>
</comment>
<accession>A0A4R9M4G1</accession>
<keyword evidence="4" id="KW-1185">Reference proteome</keyword>
<dbReference type="Proteomes" id="UP000298058">
    <property type="component" value="Unassembled WGS sequence"/>
</dbReference>
<evidence type="ECO:0000259" key="2">
    <source>
        <dbReference type="Pfam" id="PF11127"/>
    </source>
</evidence>
<dbReference type="AlphaFoldDB" id="A0A4R9M4G1"/>
<name>A0A4R9M4G1_9LEPT</name>
<reference evidence="3" key="1">
    <citation type="journal article" date="2019" name="PLoS Negl. Trop. Dis.">
        <title>Revisiting the worldwide diversity of Leptospira species in the environment.</title>
        <authorList>
            <person name="Vincent A.T."/>
            <person name="Schiettekatte O."/>
            <person name="Bourhy P."/>
            <person name="Veyrier F.J."/>
            <person name="Picardeau M."/>
        </authorList>
    </citation>
    <scope>NUCLEOTIDE SEQUENCE [LARGE SCALE GENOMIC DNA]</scope>
    <source>
        <strain evidence="3">201300427</strain>
    </source>
</reference>
<dbReference type="Gene3D" id="6.10.140.1340">
    <property type="match status" value="1"/>
</dbReference>
<evidence type="ECO:0000256" key="1">
    <source>
        <dbReference type="SAM" id="Phobius"/>
    </source>
</evidence>
<dbReference type="InterPro" id="IPR021309">
    <property type="entry name" value="YgaP-like_TM"/>
</dbReference>
<organism evidence="3 4">
    <name type="scientific">Leptospira idonii</name>
    <dbReference type="NCBI Taxonomy" id="1193500"/>
    <lineage>
        <taxon>Bacteria</taxon>
        <taxon>Pseudomonadati</taxon>
        <taxon>Spirochaetota</taxon>
        <taxon>Spirochaetia</taxon>
        <taxon>Leptospirales</taxon>
        <taxon>Leptospiraceae</taxon>
        <taxon>Leptospira</taxon>
    </lineage>
</organism>
<evidence type="ECO:0000313" key="3">
    <source>
        <dbReference type="EMBL" id="TGN20735.1"/>
    </source>
</evidence>
<feature type="transmembrane region" description="Helical" evidence="1">
    <location>
        <begin position="39"/>
        <end position="64"/>
    </location>
</feature>